<organism evidence="1 2">
    <name type="scientific">Dokdonella soli</name>
    <dbReference type="NCBI Taxonomy" id="529810"/>
    <lineage>
        <taxon>Bacteria</taxon>
        <taxon>Pseudomonadati</taxon>
        <taxon>Pseudomonadota</taxon>
        <taxon>Gammaproteobacteria</taxon>
        <taxon>Lysobacterales</taxon>
        <taxon>Rhodanobacteraceae</taxon>
        <taxon>Dokdonella</taxon>
    </lineage>
</organism>
<protein>
    <submittedName>
        <fullName evidence="1">Uncharacterized protein</fullName>
    </submittedName>
</protein>
<comment type="caution">
    <text evidence="1">The sequence shown here is derived from an EMBL/GenBank/DDBJ whole genome shotgun (WGS) entry which is preliminary data.</text>
</comment>
<dbReference type="EMBL" id="BAAAEU010000006">
    <property type="protein sequence ID" value="GAA0711953.1"/>
    <property type="molecule type" value="Genomic_DNA"/>
</dbReference>
<gene>
    <name evidence="1" type="ORF">GCM10009105_14180</name>
</gene>
<name>A0ABN1IFJ1_9GAMM</name>
<dbReference type="RefSeq" id="WP_343788675.1">
    <property type="nucleotide sequence ID" value="NZ_BAAAEU010000006.1"/>
</dbReference>
<reference evidence="1 2" key="1">
    <citation type="journal article" date="2019" name="Int. J. Syst. Evol. Microbiol.">
        <title>The Global Catalogue of Microorganisms (GCM) 10K type strain sequencing project: providing services to taxonomists for standard genome sequencing and annotation.</title>
        <authorList>
            <consortium name="The Broad Institute Genomics Platform"/>
            <consortium name="The Broad Institute Genome Sequencing Center for Infectious Disease"/>
            <person name="Wu L."/>
            <person name="Ma J."/>
        </authorList>
    </citation>
    <scope>NUCLEOTIDE SEQUENCE [LARGE SCALE GENOMIC DNA]</scope>
    <source>
        <strain evidence="1 2">JCM 15421</strain>
    </source>
</reference>
<evidence type="ECO:0000313" key="2">
    <source>
        <dbReference type="Proteomes" id="UP001501523"/>
    </source>
</evidence>
<keyword evidence="2" id="KW-1185">Reference proteome</keyword>
<accession>A0ABN1IFJ1</accession>
<evidence type="ECO:0000313" key="1">
    <source>
        <dbReference type="EMBL" id="GAA0711953.1"/>
    </source>
</evidence>
<dbReference type="Proteomes" id="UP001501523">
    <property type="component" value="Unassembled WGS sequence"/>
</dbReference>
<proteinExistence type="predicted"/>
<sequence length="166" mass="18142">MKVRDDHLYHGAALIQIAEDEQFTAINSLRIKNQIVSSAYKINDQIAVYFKYAGAAHGASDEFVFTFHSDHIKTIRAIAATNERTFVALVCVEAREICAIIADQLASMIAARQKAKGGTEDQYTVLVTAPKGKGLRVYMNHPGTKATILGKPVIVSRSSFPSVLFG</sequence>